<gene>
    <name evidence="1" type="ORF">SAMN06265360_10645</name>
</gene>
<name>A0A238WDN1_9PSEU</name>
<dbReference type="Proteomes" id="UP000198348">
    <property type="component" value="Unassembled WGS sequence"/>
</dbReference>
<reference evidence="1 2" key="1">
    <citation type="submission" date="2017-06" db="EMBL/GenBank/DDBJ databases">
        <authorList>
            <person name="Kim H.J."/>
            <person name="Triplett B.A."/>
        </authorList>
    </citation>
    <scope>NUCLEOTIDE SEQUENCE [LARGE SCALE GENOMIC DNA]</scope>
    <source>
        <strain evidence="1 2">DSM 45207</strain>
    </source>
</reference>
<sequence>MGDCVTCNDHIPDPDLLDHLRVMHPDEYAEPERWPDGMPVVEQEPTDVFEALEGEADD</sequence>
<dbReference type="EMBL" id="FZNW01000006">
    <property type="protein sequence ID" value="SNR44383.1"/>
    <property type="molecule type" value="Genomic_DNA"/>
</dbReference>
<keyword evidence="2" id="KW-1185">Reference proteome</keyword>
<evidence type="ECO:0000313" key="1">
    <source>
        <dbReference type="EMBL" id="SNR44383.1"/>
    </source>
</evidence>
<dbReference type="RefSeq" id="WP_176439818.1">
    <property type="nucleotide sequence ID" value="NZ_FZNW01000006.1"/>
</dbReference>
<dbReference type="AlphaFoldDB" id="A0A238WDN1"/>
<proteinExistence type="predicted"/>
<organism evidence="1 2">
    <name type="scientific">Haloechinothrix alba</name>
    <dbReference type="NCBI Taxonomy" id="664784"/>
    <lineage>
        <taxon>Bacteria</taxon>
        <taxon>Bacillati</taxon>
        <taxon>Actinomycetota</taxon>
        <taxon>Actinomycetes</taxon>
        <taxon>Pseudonocardiales</taxon>
        <taxon>Pseudonocardiaceae</taxon>
        <taxon>Haloechinothrix</taxon>
    </lineage>
</organism>
<protein>
    <submittedName>
        <fullName evidence="1">Uncharacterized protein</fullName>
    </submittedName>
</protein>
<evidence type="ECO:0000313" key="2">
    <source>
        <dbReference type="Proteomes" id="UP000198348"/>
    </source>
</evidence>
<accession>A0A238WDN1</accession>